<name>A0ABQ4YF05_9ASTR</name>
<dbReference type="PANTHER" id="PTHR31343:SF8">
    <property type="entry name" value="OS07G0246600 PROTEIN"/>
    <property type="match status" value="1"/>
</dbReference>
<dbReference type="Proteomes" id="UP001151760">
    <property type="component" value="Unassembled WGS sequence"/>
</dbReference>
<evidence type="ECO:0000313" key="3">
    <source>
        <dbReference type="Proteomes" id="UP001151760"/>
    </source>
</evidence>
<evidence type="ECO:0000256" key="1">
    <source>
        <dbReference type="SAM" id="MobiDB-lite"/>
    </source>
</evidence>
<feature type="region of interest" description="Disordered" evidence="1">
    <location>
        <begin position="117"/>
        <end position="150"/>
    </location>
</feature>
<dbReference type="EMBL" id="BQNB010010344">
    <property type="protein sequence ID" value="GJS76011.1"/>
    <property type="molecule type" value="Genomic_DNA"/>
</dbReference>
<dbReference type="Pfam" id="PF05623">
    <property type="entry name" value="DUF789"/>
    <property type="match status" value="1"/>
</dbReference>
<evidence type="ECO:0000313" key="2">
    <source>
        <dbReference type="EMBL" id="GJS76011.1"/>
    </source>
</evidence>
<organism evidence="2 3">
    <name type="scientific">Tanacetum coccineum</name>
    <dbReference type="NCBI Taxonomy" id="301880"/>
    <lineage>
        <taxon>Eukaryota</taxon>
        <taxon>Viridiplantae</taxon>
        <taxon>Streptophyta</taxon>
        <taxon>Embryophyta</taxon>
        <taxon>Tracheophyta</taxon>
        <taxon>Spermatophyta</taxon>
        <taxon>Magnoliopsida</taxon>
        <taxon>eudicotyledons</taxon>
        <taxon>Gunneridae</taxon>
        <taxon>Pentapetalae</taxon>
        <taxon>asterids</taxon>
        <taxon>campanulids</taxon>
        <taxon>Asterales</taxon>
        <taxon>Asteraceae</taxon>
        <taxon>Asteroideae</taxon>
        <taxon>Anthemideae</taxon>
        <taxon>Anthemidinae</taxon>
        <taxon>Tanacetum</taxon>
    </lineage>
</organism>
<proteinExistence type="predicted"/>
<keyword evidence="3" id="KW-1185">Reference proteome</keyword>
<sequence>MRRQQVMMMKVQQEEHKVQPLMQQEIEECNLDRFMKHTTPIVTAQHFPKTSMKGWRNQENSYHPYFVLGDLWESLKEWSAYGAGVPLVLNESDSVVQYYVPYLSGIQLYVDPSAPLLRRRPGEESDSDSSRATSSDGSYEAGSVGRGSRAQANNLGSVAKSFSKPRLRADPFVADGSEEGEIRNPPGLLIFEYFERALPYHRAPLADKISDLASKFPELKTYRSCDLTQSSWVSVAWYPIYRIPVGPSLQNLDASFLTFHSLSTPLRGTDGDKLHLPGSTVTEVHDGGVTCRLSLPIFGLAVYKFKNSDWTQSGVHGLTRCLAGQSHILPRRLKWWRCQLWEAVMSMKGFDATEIIRVLAGRLITVAAMADGSSNGLYVILKGPLNGVELIRPVSWRGSTTSMVFAAMACRILFCPGDDDFVLVRLLLTMVSEYDPYFGGAAPRAWCLQPWHVGSSFVRTPVFWRGSHSYTVVAAIDSVLCGSHISGSEPEKFVGTDGRSIEVEVVKDERRLKGGPHNKEYFFCLSWNCKCRPKSNWGCNCRAAEADRGVRGDSAVQLSTKHNASFASARDEIRSSHPDDPKIVVLKQNGWRQRSRILLLTIPDESETFAQTQPGDISAFILPYETTEATRGPLTSLFDQPSEENRTRIRNICANSAGCTFETTEATRGPLTSLFDQPSEENRTRTHNQASLHSCIIK</sequence>
<dbReference type="PANTHER" id="PTHR31343">
    <property type="entry name" value="T15D22.8"/>
    <property type="match status" value="1"/>
</dbReference>
<reference evidence="2" key="2">
    <citation type="submission" date="2022-01" db="EMBL/GenBank/DDBJ databases">
        <authorList>
            <person name="Yamashiro T."/>
            <person name="Shiraishi A."/>
            <person name="Satake H."/>
            <person name="Nakayama K."/>
        </authorList>
    </citation>
    <scope>NUCLEOTIDE SEQUENCE</scope>
</reference>
<comment type="caution">
    <text evidence="2">The sequence shown here is derived from an EMBL/GenBank/DDBJ whole genome shotgun (WGS) entry which is preliminary data.</text>
</comment>
<reference evidence="2" key="1">
    <citation type="journal article" date="2022" name="Int. J. Mol. Sci.">
        <title>Draft Genome of Tanacetum Coccineum: Genomic Comparison of Closely Related Tanacetum-Family Plants.</title>
        <authorList>
            <person name="Yamashiro T."/>
            <person name="Shiraishi A."/>
            <person name="Nakayama K."/>
            <person name="Satake H."/>
        </authorList>
    </citation>
    <scope>NUCLEOTIDE SEQUENCE</scope>
</reference>
<dbReference type="InterPro" id="IPR008507">
    <property type="entry name" value="DUF789"/>
</dbReference>
<protein>
    <submittedName>
        <fullName evidence="2">Vacuolar protein sorting-associated protein 13F isoform X2</fullName>
    </submittedName>
</protein>
<gene>
    <name evidence="2" type="ORF">Tco_0725892</name>
</gene>
<accession>A0ABQ4YF05</accession>
<feature type="region of interest" description="Disordered" evidence="1">
    <location>
        <begin position="676"/>
        <end position="698"/>
    </location>
</feature>